<keyword evidence="2" id="KW-1185">Reference proteome</keyword>
<proteinExistence type="predicted"/>
<dbReference type="Proteomes" id="UP000245626">
    <property type="component" value="Unassembled WGS sequence"/>
</dbReference>
<evidence type="ECO:0000313" key="1">
    <source>
        <dbReference type="EMBL" id="PWN50166.1"/>
    </source>
</evidence>
<reference evidence="1 2" key="1">
    <citation type="journal article" date="2018" name="Mol. Biol. Evol.">
        <title>Broad Genomic Sampling Reveals a Smut Pathogenic Ancestry of the Fungal Clade Ustilaginomycotina.</title>
        <authorList>
            <person name="Kijpornyongpan T."/>
            <person name="Mondo S.J."/>
            <person name="Barry K."/>
            <person name="Sandor L."/>
            <person name="Lee J."/>
            <person name="Lipzen A."/>
            <person name="Pangilinan J."/>
            <person name="LaButti K."/>
            <person name="Hainaut M."/>
            <person name="Henrissat B."/>
            <person name="Grigoriev I.V."/>
            <person name="Spatafora J.W."/>
            <person name="Aime M.C."/>
        </authorList>
    </citation>
    <scope>NUCLEOTIDE SEQUENCE [LARGE SCALE GENOMIC DNA]</scope>
    <source>
        <strain evidence="1 2">SA 807</strain>
    </source>
</reference>
<organism evidence="1 2">
    <name type="scientific">Violaceomyces palustris</name>
    <dbReference type="NCBI Taxonomy" id="1673888"/>
    <lineage>
        <taxon>Eukaryota</taxon>
        <taxon>Fungi</taxon>
        <taxon>Dikarya</taxon>
        <taxon>Basidiomycota</taxon>
        <taxon>Ustilaginomycotina</taxon>
        <taxon>Ustilaginomycetes</taxon>
        <taxon>Violaceomycetales</taxon>
        <taxon>Violaceomycetaceae</taxon>
        <taxon>Violaceomyces</taxon>
    </lineage>
</organism>
<accession>A0ACD0NWL0</accession>
<protein>
    <submittedName>
        <fullName evidence="1">Alpha/beta-hydrolase</fullName>
    </submittedName>
</protein>
<sequence length="712" mass="77114">MRSFIPIKVGISYVFLFALTFLATYSSTASIRQAASSISSGVRLLYQNDLDWNRALNSNTRQKGALLLSDNLSEAQASAQCATLSETLLLLDGGQTLDQGIVSQLNYLVYKRSYKYGQSFWVGGGNKVVTIQSGPKYTVGKGTGSPLPALCSQLAVIYPANATDASNQRFHVQTSQYDGVSFVGYRNPLSFRFMTVPFADQTERFSYSNVYTGQGVVAAIQEDRSHQCPQTAGTDQPYSEQCLFANVFTNYLPSTQQIQSKSGLKPIMLWIHGGGFSSGSGLDFTFDGGNLASRGDVVVVTPNYRLGTLGFLAYNDQIKGNFGLGDVITALRWVQKFGPVFGGDPGQVTIFGQSAGAQMVETLLASPEAAGLFHRAIIQSGRPLDQANSRMTIQAAANGQAGATVKALGCQGANDVLACLRSLSVGDFLTSSSTFHTIVQDGRLVDSPQLDLRPAGSRTHHVNQVPVLIGFMRDEMASLGTVPSEGERDLRTALKQASVSDADAKVVLDNPSLFDPNSFGGVRNLSITVETDRNSISRCGQEATIYAMVKNNVFPSVHSYTFDQRSYQIPNYDPNGVCQAKRGDLSPTSYYFCHSGDLLVVFGTIGSAFKLPFRDQLDLVWIRSVMDQWTSFARIGDPKPRSPYLNARGKEYQSTLTNTLGTNSAWRPTTSGDLSILSLGPNQSMKPLSQVYANQCQAFGQGFDSILKQIQG</sequence>
<gene>
    <name evidence="1" type="ORF">IE53DRAFT_316316</name>
</gene>
<evidence type="ECO:0000313" key="2">
    <source>
        <dbReference type="Proteomes" id="UP000245626"/>
    </source>
</evidence>
<dbReference type="EMBL" id="KZ819961">
    <property type="protein sequence ID" value="PWN50166.1"/>
    <property type="molecule type" value="Genomic_DNA"/>
</dbReference>
<name>A0ACD0NWL0_9BASI</name>